<dbReference type="EMBL" id="CM023483">
    <property type="protein sequence ID" value="KAH6935028.1"/>
    <property type="molecule type" value="Genomic_DNA"/>
</dbReference>
<evidence type="ECO:0000313" key="1">
    <source>
        <dbReference type="EMBL" id="KAH6935028.1"/>
    </source>
</evidence>
<name>A0ACB7SMM6_HYAAI</name>
<dbReference type="Proteomes" id="UP000821845">
    <property type="component" value="Chromosome 3"/>
</dbReference>
<organism evidence="1 2">
    <name type="scientific">Hyalomma asiaticum</name>
    <name type="common">Tick</name>
    <dbReference type="NCBI Taxonomy" id="266040"/>
    <lineage>
        <taxon>Eukaryota</taxon>
        <taxon>Metazoa</taxon>
        <taxon>Ecdysozoa</taxon>
        <taxon>Arthropoda</taxon>
        <taxon>Chelicerata</taxon>
        <taxon>Arachnida</taxon>
        <taxon>Acari</taxon>
        <taxon>Parasitiformes</taxon>
        <taxon>Ixodida</taxon>
        <taxon>Ixodoidea</taxon>
        <taxon>Ixodidae</taxon>
        <taxon>Hyalomminae</taxon>
        <taxon>Hyalomma</taxon>
    </lineage>
</organism>
<comment type="caution">
    <text evidence="1">The sequence shown here is derived from an EMBL/GenBank/DDBJ whole genome shotgun (WGS) entry which is preliminary data.</text>
</comment>
<keyword evidence="2" id="KW-1185">Reference proteome</keyword>
<evidence type="ECO:0000313" key="2">
    <source>
        <dbReference type="Proteomes" id="UP000821845"/>
    </source>
</evidence>
<protein>
    <submittedName>
        <fullName evidence="1">Uncharacterized protein</fullName>
    </submittedName>
</protein>
<reference evidence="1" key="1">
    <citation type="submission" date="2020-05" db="EMBL/GenBank/DDBJ databases">
        <title>Large-scale comparative analyses of tick genomes elucidate their genetic diversity and vector capacities.</title>
        <authorList>
            <person name="Jia N."/>
            <person name="Wang J."/>
            <person name="Shi W."/>
            <person name="Du L."/>
            <person name="Sun Y."/>
            <person name="Zhan W."/>
            <person name="Jiang J."/>
            <person name="Wang Q."/>
            <person name="Zhang B."/>
            <person name="Ji P."/>
            <person name="Sakyi L.B."/>
            <person name="Cui X."/>
            <person name="Yuan T."/>
            <person name="Jiang B."/>
            <person name="Yang W."/>
            <person name="Lam T.T.-Y."/>
            <person name="Chang Q."/>
            <person name="Ding S."/>
            <person name="Wang X."/>
            <person name="Zhu J."/>
            <person name="Ruan X."/>
            <person name="Zhao L."/>
            <person name="Wei J."/>
            <person name="Que T."/>
            <person name="Du C."/>
            <person name="Cheng J."/>
            <person name="Dai P."/>
            <person name="Han X."/>
            <person name="Huang E."/>
            <person name="Gao Y."/>
            <person name="Liu J."/>
            <person name="Shao H."/>
            <person name="Ye R."/>
            <person name="Li L."/>
            <person name="Wei W."/>
            <person name="Wang X."/>
            <person name="Wang C."/>
            <person name="Yang T."/>
            <person name="Huo Q."/>
            <person name="Li W."/>
            <person name="Guo W."/>
            <person name="Chen H."/>
            <person name="Zhou L."/>
            <person name="Ni X."/>
            <person name="Tian J."/>
            <person name="Zhou Y."/>
            <person name="Sheng Y."/>
            <person name="Liu T."/>
            <person name="Pan Y."/>
            <person name="Xia L."/>
            <person name="Li J."/>
            <person name="Zhao F."/>
            <person name="Cao W."/>
        </authorList>
    </citation>
    <scope>NUCLEOTIDE SEQUENCE</scope>
    <source>
        <strain evidence="1">Hyas-2018</strain>
    </source>
</reference>
<gene>
    <name evidence="1" type="ORF">HPB50_002983</name>
</gene>
<sequence>MVGQLYPVEDRLLERLSTCRVFQVWQKEGRVYGSEVMPFFLVADIVAARYVFAVAGFFGLMHLYVQRLNLSVAIVAMVRMTGDKNRTADTGCNFDGVGNASTRELTGDFDWDEQTKSAVLSSFFYGYILLQFPGGRLADRYGGKHLMGSGILVSSLLTLLTPAAARLHYTALMLVRFLMGVAGSCCFPAMQAMLAQWVPKAERTIISNIVFTGSFTGTVIAMTSTGVMSDSELLGGWPSAFYLFGFTGCAWCLLWFLTIHNRPVEHPRISHGELMFITGGSVIMQGSANVSTHAL</sequence>
<accession>A0ACB7SMM6</accession>
<proteinExistence type="predicted"/>